<dbReference type="PROSITE" id="PS51257">
    <property type="entry name" value="PROKAR_LIPOPROTEIN"/>
    <property type="match status" value="1"/>
</dbReference>
<protein>
    <recommendedName>
        <fullName evidence="3">Lipoprotein</fullName>
    </recommendedName>
</protein>
<reference evidence="1 2" key="1">
    <citation type="submission" date="2023-01" db="EMBL/GenBank/DDBJ databases">
        <title>Novel diversity within Roseofilum (Cyanobacteria; Desertifilaceae) from marine benthic mats with descriptions of four novel species.</title>
        <authorList>
            <person name="Wang Y."/>
            <person name="Berthold D.E."/>
            <person name="Hu J."/>
            <person name="Lefler F.W."/>
            <person name="Laughinghouse H.D. IV."/>
        </authorList>
    </citation>
    <scope>NUCLEOTIDE SEQUENCE [LARGE SCALE GENOMIC DNA]</scope>
    <source>
        <strain evidence="1 2">BLCC-M91</strain>
    </source>
</reference>
<accession>A0ABT7BNM4</accession>
<name>A0ABT7BNM4_9CYAN</name>
<gene>
    <name evidence="1" type="ORF">PJF56_17615</name>
</gene>
<sequence>MKCLIVFGIVVSMVACERSPVEVADGPHYFSMCDCGSLEK</sequence>
<dbReference type="RefSeq" id="WP_283763981.1">
    <property type="nucleotide sequence ID" value="NZ_JAQPOK010000135.1"/>
</dbReference>
<comment type="caution">
    <text evidence="1">The sequence shown here is derived from an EMBL/GenBank/DDBJ whole genome shotgun (WGS) entry which is preliminary data.</text>
</comment>
<keyword evidence="2" id="KW-1185">Reference proteome</keyword>
<organism evidence="1 2">
    <name type="scientific">Roseofilum halophilum BLCC-M91</name>
    <dbReference type="NCBI Taxonomy" id="3022259"/>
    <lineage>
        <taxon>Bacteria</taxon>
        <taxon>Bacillati</taxon>
        <taxon>Cyanobacteriota</taxon>
        <taxon>Cyanophyceae</taxon>
        <taxon>Desertifilales</taxon>
        <taxon>Desertifilaceae</taxon>
        <taxon>Roseofilum</taxon>
        <taxon>Roseofilum halophilum</taxon>
    </lineage>
</organism>
<evidence type="ECO:0000313" key="2">
    <source>
        <dbReference type="Proteomes" id="UP001231370"/>
    </source>
</evidence>
<evidence type="ECO:0000313" key="1">
    <source>
        <dbReference type="EMBL" id="MDJ1180680.1"/>
    </source>
</evidence>
<evidence type="ECO:0008006" key="3">
    <source>
        <dbReference type="Google" id="ProtNLM"/>
    </source>
</evidence>
<dbReference type="Proteomes" id="UP001231370">
    <property type="component" value="Unassembled WGS sequence"/>
</dbReference>
<proteinExistence type="predicted"/>
<dbReference type="EMBL" id="JAQPOK010000135">
    <property type="protein sequence ID" value="MDJ1180680.1"/>
    <property type="molecule type" value="Genomic_DNA"/>
</dbReference>